<accession>A0ACB9HVL1</accession>
<comment type="caution">
    <text evidence="1">The sequence shown here is derived from an EMBL/GenBank/DDBJ whole genome shotgun (WGS) entry which is preliminary data.</text>
</comment>
<evidence type="ECO:0000313" key="2">
    <source>
        <dbReference type="Proteomes" id="UP001056120"/>
    </source>
</evidence>
<protein>
    <submittedName>
        <fullName evidence="1">Uncharacterized protein</fullName>
    </submittedName>
</protein>
<reference evidence="1 2" key="2">
    <citation type="journal article" date="2022" name="Mol. Ecol. Resour.">
        <title>The genomes of chicory, endive, great burdock and yacon provide insights into Asteraceae paleo-polyploidization history and plant inulin production.</title>
        <authorList>
            <person name="Fan W."/>
            <person name="Wang S."/>
            <person name="Wang H."/>
            <person name="Wang A."/>
            <person name="Jiang F."/>
            <person name="Liu H."/>
            <person name="Zhao H."/>
            <person name="Xu D."/>
            <person name="Zhang Y."/>
        </authorList>
    </citation>
    <scope>NUCLEOTIDE SEQUENCE [LARGE SCALE GENOMIC DNA]</scope>
    <source>
        <strain evidence="2">cv. Yunnan</strain>
        <tissue evidence="1">Leaves</tissue>
    </source>
</reference>
<organism evidence="1 2">
    <name type="scientific">Smallanthus sonchifolius</name>
    <dbReference type="NCBI Taxonomy" id="185202"/>
    <lineage>
        <taxon>Eukaryota</taxon>
        <taxon>Viridiplantae</taxon>
        <taxon>Streptophyta</taxon>
        <taxon>Embryophyta</taxon>
        <taxon>Tracheophyta</taxon>
        <taxon>Spermatophyta</taxon>
        <taxon>Magnoliopsida</taxon>
        <taxon>eudicotyledons</taxon>
        <taxon>Gunneridae</taxon>
        <taxon>Pentapetalae</taxon>
        <taxon>asterids</taxon>
        <taxon>campanulids</taxon>
        <taxon>Asterales</taxon>
        <taxon>Asteraceae</taxon>
        <taxon>Asteroideae</taxon>
        <taxon>Heliantheae alliance</taxon>
        <taxon>Millerieae</taxon>
        <taxon>Smallanthus</taxon>
    </lineage>
</organism>
<sequence>MAAGGWIGNLIVYLITKYNVKSIDATQIFNVVVGCMSFFPIAGAILSDSFYGSFAVIAVFSFLLHLPCTNKLLPCESPSKLQYGVLYVILGLACIGIGGTRFTIGTMGADQFEDSNSVGIYFNWYFFIYYAGSVISTTVIIYVQDNVSWTVGFAICVVCNTIGVILFLSGKNFYRRIKPKGSPFTSIARVIIAAVRKRMVSLRNQEYNYDTSDRSTTIPSDTFRFLNHGALKIESDGLKARSWSLSTV</sequence>
<gene>
    <name evidence="1" type="ORF">L1987_35088</name>
</gene>
<dbReference type="Proteomes" id="UP001056120">
    <property type="component" value="Linkage Group LG11"/>
</dbReference>
<name>A0ACB9HVL1_9ASTR</name>
<proteinExistence type="predicted"/>
<dbReference type="EMBL" id="CM042028">
    <property type="protein sequence ID" value="KAI3799785.1"/>
    <property type="molecule type" value="Genomic_DNA"/>
</dbReference>
<evidence type="ECO:0000313" key="1">
    <source>
        <dbReference type="EMBL" id="KAI3799785.1"/>
    </source>
</evidence>
<reference evidence="2" key="1">
    <citation type="journal article" date="2022" name="Mol. Ecol. Resour.">
        <title>The genomes of chicory, endive, great burdock and yacon provide insights into Asteraceae palaeo-polyploidization history and plant inulin production.</title>
        <authorList>
            <person name="Fan W."/>
            <person name="Wang S."/>
            <person name="Wang H."/>
            <person name="Wang A."/>
            <person name="Jiang F."/>
            <person name="Liu H."/>
            <person name="Zhao H."/>
            <person name="Xu D."/>
            <person name="Zhang Y."/>
        </authorList>
    </citation>
    <scope>NUCLEOTIDE SEQUENCE [LARGE SCALE GENOMIC DNA]</scope>
    <source>
        <strain evidence="2">cv. Yunnan</strain>
    </source>
</reference>
<keyword evidence="2" id="KW-1185">Reference proteome</keyword>